<dbReference type="RefSeq" id="WP_136896193.1">
    <property type="nucleotide sequence ID" value="NZ_SWJE01000008.1"/>
</dbReference>
<dbReference type="EMBL" id="SWJE01000008">
    <property type="protein sequence ID" value="TKC87929.1"/>
    <property type="molecule type" value="Genomic_DNA"/>
</dbReference>
<evidence type="ECO:0000313" key="2">
    <source>
        <dbReference type="EMBL" id="TKC87929.1"/>
    </source>
</evidence>
<protein>
    <submittedName>
        <fullName evidence="2">Uncharacterized protein</fullName>
    </submittedName>
</protein>
<evidence type="ECO:0000313" key="3">
    <source>
        <dbReference type="Proteomes" id="UP000305539"/>
    </source>
</evidence>
<organism evidence="2 3">
    <name type="scientific">Trinickia terrae</name>
    <dbReference type="NCBI Taxonomy" id="2571161"/>
    <lineage>
        <taxon>Bacteria</taxon>
        <taxon>Pseudomonadati</taxon>
        <taxon>Pseudomonadota</taxon>
        <taxon>Betaproteobacteria</taxon>
        <taxon>Burkholderiales</taxon>
        <taxon>Burkholderiaceae</taxon>
        <taxon>Trinickia</taxon>
    </lineage>
</organism>
<proteinExistence type="predicted"/>
<dbReference type="AlphaFoldDB" id="A0A4U1I3V1"/>
<accession>A0A4U1I3V1</accession>
<evidence type="ECO:0000256" key="1">
    <source>
        <dbReference type="SAM" id="MobiDB-lite"/>
    </source>
</evidence>
<sequence length="67" mass="7516">MARIVEAGLLFPLDHDRYRFRHQALRRAALERLPVAERRALHAHAAEGQAAPSPRRAAMTFGSPSRS</sequence>
<comment type="caution">
    <text evidence="2">The sequence shown here is derived from an EMBL/GenBank/DDBJ whole genome shotgun (WGS) entry which is preliminary data.</text>
</comment>
<keyword evidence="3" id="KW-1185">Reference proteome</keyword>
<reference evidence="2 3" key="1">
    <citation type="submission" date="2019-04" db="EMBL/GenBank/DDBJ databases">
        <title>Trinickia sp. 7GSK02, isolated from subtropical forest soil.</title>
        <authorList>
            <person name="Gao Z.-H."/>
            <person name="Qiu L.-H."/>
        </authorList>
    </citation>
    <scope>NUCLEOTIDE SEQUENCE [LARGE SCALE GENOMIC DNA]</scope>
    <source>
        <strain evidence="2 3">7GSK02</strain>
    </source>
</reference>
<feature type="region of interest" description="Disordered" evidence="1">
    <location>
        <begin position="43"/>
        <end position="67"/>
    </location>
</feature>
<gene>
    <name evidence="2" type="ORF">FAZ69_16860</name>
</gene>
<dbReference type="Proteomes" id="UP000305539">
    <property type="component" value="Unassembled WGS sequence"/>
</dbReference>
<name>A0A4U1I3V1_9BURK</name>